<organism evidence="7 8">
    <name type="scientific">Exophiala viscosa</name>
    <dbReference type="NCBI Taxonomy" id="2486360"/>
    <lineage>
        <taxon>Eukaryota</taxon>
        <taxon>Fungi</taxon>
        <taxon>Dikarya</taxon>
        <taxon>Ascomycota</taxon>
        <taxon>Pezizomycotina</taxon>
        <taxon>Eurotiomycetes</taxon>
        <taxon>Chaetothyriomycetidae</taxon>
        <taxon>Chaetothyriales</taxon>
        <taxon>Herpotrichiellaceae</taxon>
        <taxon>Exophiala</taxon>
    </lineage>
</organism>
<dbReference type="InterPro" id="IPR001138">
    <property type="entry name" value="Zn2Cys6_DnaBD"/>
</dbReference>
<feature type="region of interest" description="Disordered" evidence="5">
    <location>
        <begin position="1"/>
        <end position="32"/>
    </location>
</feature>
<name>A0AAN6DK03_9EURO</name>
<evidence type="ECO:0000256" key="4">
    <source>
        <dbReference type="ARBA" id="ARBA00023242"/>
    </source>
</evidence>
<dbReference type="GO" id="GO:0008270">
    <property type="term" value="F:zinc ion binding"/>
    <property type="evidence" value="ECO:0007669"/>
    <property type="project" value="InterPro"/>
</dbReference>
<dbReference type="Pfam" id="PF00172">
    <property type="entry name" value="Zn_clus"/>
    <property type="match status" value="1"/>
</dbReference>
<evidence type="ECO:0000256" key="3">
    <source>
        <dbReference type="ARBA" id="ARBA00023163"/>
    </source>
</evidence>
<keyword evidence="4" id="KW-0539">Nucleus</keyword>
<dbReference type="Pfam" id="PF11905">
    <property type="entry name" value="DUF3425"/>
    <property type="match status" value="1"/>
</dbReference>
<dbReference type="InterPro" id="IPR036864">
    <property type="entry name" value="Zn2-C6_fun-type_DNA-bd_sf"/>
</dbReference>
<dbReference type="SMART" id="SM00066">
    <property type="entry name" value="GAL4"/>
    <property type="match status" value="1"/>
</dbReference>
<feature type="compositionally biased region" description="Polar residues" evidence="5">
    <location>
        <begin position="285"/>
        <end position="296"/>
    </location>
</feature>
<evidence type="ECO:0000256" key="2">
    <source>
        <dbReference type="ARBA" id="ARBA00023125"/>
    </source>
</evidence>
<keyword evidence="1" id="KW-0805">Transcription regulation</keyword>
<feature type="region of interest" description="Disordered" evidence="5">
    <location>
        <begin position="230"/>
        <end position="258"/>
    </location>
</feature>
<dbReference type="CDD" id="cd00067">
    <property type="entry name" value="GAL4"/>
    <property type="match status" value="1"/>
</dbReference>
<feature type="compositionally biased region" description="Polar residues" evidence="5">
    <location>
        <begin position="233"/>
        <end position="242"/>
    </location>
</feature>
<proteinExistence type="predicted"/>
<feature type="domain" description="Zn(2)-C6 fungal-type" evidence="6">
    <location>
        <begin position="36"/>
        <end position="66"/>
    </location>
</feature>
<evidence type="ECO:0000256" key="1">
    <source>
        <dbReference type="ARBA" id="ARBA00023015"/>
    </source>
</evidence>
<gene>
    <name evidence="7" type="ORF">EDD36DRAFT_118365</name>
</gene>
<dbReference type="PANTHER" id="PTHR47256:SF3">
    <property type="entry name" value="ZN(II)2CYS6 TRANSCRIPTION FACTOR (EUROFUNG)"/>
    <property type="match status" value="1"/>
</dbReference>
<accession>A0AAN6DK03</accession>
<dbReference type="PANTHER" id="PTHR47256">
    <property type="entry name" value="ZN(II)2CYS6 TRANSCRIPTION FACTOR (EUROFUNG)-RELATED"/>
    <property type="match status" value="1"/>
</dbReference>
<dbReference type="InterPro" id="IPR021833">
    <property type="entry name" value="DUF3425"/>
</dbReference>
<sequence>MPPHSKARPMNATKEGQPSKLAKSQKRQPSARISAACEACKKRKTKCTGGPAPCQLCQTMGTECVIDLSLDMRRREALQRTIEESKSYQDSLDGLIESIRYGPSQHLESLFQYIRGGASRDEAVNAIQQFLKDSEDQGLNHTVVTQDDLVESPLNENKHALSLEDMDGLQSPGESHGQSVRSVSSEPGKRKQVPDSSTVTSLLSTLKTSSLTDGEELLRRYITTEMPEKYTSCPWSASSSTPFERPMSSAEQPDISERSKWHPALQMRSSTNWMEGHPQVVPVAPQNQGRLSQEVPSSSRSDHFSHSQSTTRRTPKRTNFPYPYINTNIPTSSTPQASSSTVPYLELVSTPNPSTPAPITPDLSVVQENQATRLRIPRHLVLPLTIPDDSYLSRIYTHYLQGAKQMLEQGVHVTDVLGSNDEVAVDLFFRERTNNDNFDCASWASEVFRSYDTDVFARLGSSYMLTLMMRWLLVPTPERYHKVPEMMKPTPYQCMVPHIPAIETIPIAPIRDAAIHRLRDWLTPLINCNWSVNWHHGMEAAVQRSPLTGATVLTSRFTEHVTDYDNWSVGKLFLEHFPEAAGRIRLHD</sequence>
<evidence type="ECO:0000313" key="7">
    <source>
        <dbReference type="EMBL" id="KAI1607829.1"/>
    </source>
</evidence>
<evidence type="ECO:0000313" key="8">
    <source>
        <dbReference type="Proteomes" id="UP001203852"/>
    </source>
</evidence>
<keyword evidence="2" id="KW-0238">DNA-binding</keyword>
<feature type="compositionally biased region" description="Polar residues" evidence="5">
    <location>
        <begin position="172"/>
        <end position="185"/>
    </location>
</feature>
<dbReference type="GO" id="GO:0000981">
    <property type="term" value="F:DNA-binding transcription factor activity, RNA polymerase II-specific"/>
    <property type="evidence" value="ECO:0007669"/>
    <property type="project" value="InterPro"/>
</dbReference>
<dbReference type="InterPro" id="IPR053187">
    <property type="entry name" value="Notoamide_regulator"/>
</dbReference>
<dbReference type="AlphaFoldDB" id="A0AAN6DK03"/>
<keyword evidence="8" id="KW-1185">Reference proteome</keyword>
<protein>
    <recommendedName>
        <fullName evidence="6">Zn(2)-C6 fungal-type domain-containing protein</fullName>
    </recommendedName>
</protein>
<evidence type="ECO:0000256" key="5">
    <source>
        <dbReference type="SAM" id="MobiDB-lite"/>
    </source>
</evidence>
<evidence type="ECO:0000259" key="6">
    <source>
        <dbReference type="PROSITE" id="PS50048"/>
    </source>
</evidence>
<comment type="caution">
    <text evidence="7">The sequence shown here is derived from an EMBL/GenBank/DDBJ whole genome shotgun (WGS) entry which is preliminary data.</text>
</comment>
<dbReference type="SUPFAM" id="SSF57701">
    <property type="entry name" value="Zn2/Cys6 DNA-binding domain"/>
    <property type="match status" value="1"/>
</dbReference>
<dbReference type="PROSITE" id="PS00463">
    <property type="entry name" value="ZN2_CY6_FUNGAL_1"/>
    <property type="match status" value="1"/>
</dbReference>
<reference evidence="7" key="1">
    <citation type="journal article" date="2022" name="bioRxiv">
        <title>Deciphering the potential niche of two novel black yeast fungi from a biological soil crust based on their genomes, phenotypes, and melanin regulation.</title>
        <authorList>
            <consortium name="DOE Joint Genome Institute"/>
            <person name="Carr E.C."/>
            <person name="Barton Q."/>
            <person name="Grambo S."/>
            <person name="Sullivan M."/>
            <person name="Renfro C.M."/>
            <person name="Kuo A."/>
            <person name="Pangilinan J."/>
            <person name="Lipzen A."/>
            <person name="Keymanesh K."/>
            <person name="Savage E."/>
            <person name="Barry K."/>
            <person name="Grigoriev I.V."/>
            <person name="Riekhof W.R."/>
            <person name="Harris S.S."/>
        </authorList>
    </citation>
    <scope>NUCLEOTIDE SEQUENCE</scope>
    <source>
        <strain evidence="7">JF 03-4F</strain>
    </source>
</reference>
<dbReference type="PROSITE" id="PS50048">
    <property type="entry name" value="ZN2_CY6_FUNGAL_2"/>
    <property type="match status" value="1"/>
</dbReference>
<dbReference type="Gene3D" id="4.10.240.10">
    <property type="entry name" value="Zn(2)-C6 fungal-type DNA-binding domain"/>
    <property type="match status" value="1"/>
</dbReference>
<feature type="region of interest" description="Disordered" evidence="5">
    <location>
        <begin position="166"/>
        <end position="201"/>
    </location>
</feature>
<dbReference type="EMBL" id="MU404366">
    <property type="protein sequence ID" value="KAI1607829.1"/>
    <property type="molecule type" value="Genomic_DNA"/>
</dbReference>
<dbReference type="GO" id="GO:0003677">
    <property type="term" value="F:DNA binding"/>
    <property type="evidence" value="ECO:0007669"/>
    <property type="project" value="UniProtKB-KW"/>
</dbReference>
<keyword evidence="3" id="KW-0804">Transcription</keyword>
<dbReference type="Proteomes" id="UP001203852">
    <property type="component" value="Unassembled WGS sequence"/>
</dbReference>
<feature type="region of interest" description="Disordered" evidence="5">
    <location>
        <begin position="285"/>
        <end position="322"/>
    </location>
</feature>